<reference evidence="1" key="2">
    <citation type="submission" date="2025-08" db="UniProtKB">
        <authorList>
            <consortium name="EnsemblFungi"/>
        </authorList>
    </citation>
    <scope>IDENTIFICATION</scope>
    <source>
        <strain evidence="1">4287 / CBS 123668 / FGSC 9935 / NRRL 34936</strain>
    </source>
</reference>
<sequence>MKTFKTISALAALLQPAVANLDVVTLFAKADAYIQEASATLVLGDVPLSNNGDVALWSAIMMQNEASFLQGVTQNSPEGLGYCSNLGNKWCNFAYALIGKYIDLPTYPARVPVLTRRFKAPRPKTAPLSRQPPDPESRLTVGDKVRTVIEHPANLPFDKLNSKTQMWDQNLYIDDELVSTVSTSKGEHGEIFYISIECAAGTCSTAPAHSWEDVSIVLSTADASFGQTGGWDQGATGGDMSTPDGGKTWEFTTLEIPATDVQH</sequence>
<evidence type="ECO:0000313" key="1">
    <source>
        <dbReference type="EnsemblFungi" id="FOXG_17223P0"/>
    </source>
</evidence>
<accession>A0A0D2YKI5</accession>
<dbReference type="VEuPathDB" id="FungiDB:FOXG_17223"/>
<dbReference type="Proteomes" id="UP000002489">
    <property type="component" value="Unassembled WGS sequence"/>
</dbReference>
<reference evidence="2" key="1">
    <citation type="journal article" date="2012" name="Mol. Plant Microbe Interact.">
        <title>A highly conserved effector in Fusarium oxysporum is required for full virulence on Arabidopsis.</title>
        <authorList>
            <person name="Thatcher L.F."/>
            <person name="Gardiner D.M."/>
            <person name="Kazan K."/>
            <person name="Manners J."/>
        </authorList>
    </citation>
    <scope>NUCLEOTIDE SEQUENCE [LARGE SCALE GENOMIC DNA]</scope>
    <source>
        <strain evidence="2">Fo5176</strain>
    </source>
</reference>
<name>A0A0D2YKI5_FUSOF</name>
<organism evidence="1 2">
    <name type="scientific">Fusarium oxysporum (strain Fo5176)</name>
    <name type="common">Fusarium vascular wilt</name>
    <dbReference type="NCBI Taxonomy" id="660025"/>
    <lineage>
        <taxon>Eukaryota</taxon>
        <taxon>Fungi</taxon>
        <taxon>Dikarya</taxon>
        <taxon>Ascomycota</taxon>
        <taxon>Pezizomycotina</taxon>
        <taxon>Sordariomycetes</taxon>
        <taxon>Hypocreomycetidae</taxon>
        <taxon>Hypocreales</taxon>
        <taxon>Nectriaceae</taxon>
        <taxon>Fusarium</taxon>
        <taxon>Fusarium oxysporum species complex</taxon>
    </lineage>
</organism>
<protein>
    <submittedName>
        <fullName evidence="1">Uncharacterized protein</fullName>
    </submittedName>
</protein>
<evidence type="ECO:0000313" key="2">
    <source>
        <dbReference type="Proteomes" id="UP000002489"/>
    </source>
</evidence>
<proteinExistence type="predicted"/>
<dbReference type="EnsemblFungi" id="FOXG_17223T0">
    <property type="protein sequence ID" value="FOXG_17223P0"/>
    <property type="gene ID" value="FOXG_17223"/>
</dbReference>
<dbReference type="AlphaFoldDB" id="A0A0D2YKI5"/>
<gene>
    <name evidence="1" type="primary">28958014</name>
</gene>